<protein>
    <submittedName>
        <fullName evidence="6">Alpha-amylase family glycosyl hydrolase</fullName>
    </submittedName>
</protein>
<accession>A0ABW7H7H9</accession>
<feature type="chain" id="PRO_5047188564" evidence="4">
    <location>
        <begin position="21"/>
        <end position="793"/>
    </location>
</feature>
<dbReference type="Pfam" id="PF00128">
    <property type="entry name" value="Alpha-amylase"/>
    <property type="match status" value="1"/>
</dbReference>
<evidence type="ECO:0000313" key="7">
    <source>
        <dbReference type="Proteomes" id="UP001606134"/>
    </source>
</evidence>
<evidence type="ECO:0000313" key="6">
    <source>
        <dbReference type="EMBL" id="MFG6485865.1"/>
    </source>
</evidence>
<comment type="caution">
    <text evidence="6">The sequence shown here is derived from an EMBL/GenBank/DDBJ whole genome shotgun (WGS) entry which is preliminary data.</text>
</comment>
<keyword evidence="4" id="KW-0732">Signal</keyword>
<dbReference type="SUPFAM" id="SSF51445">
    <property type="entry name" value="(Trans)glycosidases"/>
    <property type="match status" value="1"/>
</dbReference>
<feature type="domain" description="Glycosyl hydrolase family 13 catalytic" evidence="5">
    <location>
        <begin position="298"/>
        <end position="705"/>
    </location>
</feature>
<gene>
    <name evidence="6" type="ORF">ACG04R_04220</name>
</gene>
<feature type="compositionally biased region" description="Basic and acidic residues" evidence="3">
    <location>
        <begin position="320"/>
        <end position="340"/>
    </location>
</feature>
<dbReference type="SMART" id="SM00642">
    <property type="entry name" value="Aamy"/>
    <property type="match status" value="1"/>
</dbReference>
<feature type="region of interest" description="Disordered" evidence="3">
    <location>
        <begin position="307"/>
        <end position="352"/>
    </location>
</feature>
<dbReference type="SUPFAM" id="SSF51011">
    <property type="entry name" value="Glycosyl hydrolase domain"/>
    <property type="match status" value="1"/>
</dbReference>
<evidence type="ECO:0000259" key="5">
    <source>
        <dbReference type="SMART" id="SM00642"/>
    </source>
</evidence>
<keyword evidence="2" id="KW-0326">Glycosidase</keyword>
<dbReference type="CDD" id="cd11338">
    <property type="entry name" value="AmyAc_CMD"/>
    <property type="match status" value="1"/>
</dbReference>
<evidence type="ECO:0000256" key="3">
    <source>
        <dbReference type="SAM" id="MobiDB-lite"/>
    </source>
</evidence>
<proteinExistence type="predicted"/>
<reference evidence="6 7" key="1">
    <citation type="submission" date="2024-08" db="EMBL/GenBank/DDBJ databases">
        <authorList>
            <person name="Lu H."/>
        </authorList>
    </citation>
    <scope>NUCLEOTIDE SEQUENCE [LARGE SCALE GENOMIC DNA]</scope>
    <source>
        <strain evidence="6 7">BYS78W</strain>
    </source>
</reference>
<dbReference type="GO" id="GO:0016787">
    <property type="term" value="F:hydrolase activity"/>
    <property type="evidence" value="ECO:0007669"/>
    <property type="project" value="UniProtKB-KW"/>
</dbReference>
<dbReference type="Gene3D" id="2.60.40.1180">
    <property type="entry name" value="Golgi alpha-mannosidase II"/>
    <property type="match status" value="1"/>
</dbReference>
<feature type="signal peptide" evidence="4">
    <location>
        <begin position="1"/>
        <end position="20"/>
    </location>
</feature>
<dbReference type="PANTHER" id="PTHR10357:SF210">
    <property type="entry name" value="MALTODEXTRIN GLUCOSIDASE"/>
    <property type="match status" value="1"/>
</dbReference>
<dbReference type="RefSeq" id="WP_394406620.1">
    <property type="nucleotide sequence ID" value="NZ_JBIGIC010000002.1"/>
</dbReference>
<evidence type="ECO:0000256" key="2">
    <source>
        <dbReference type="ARBA" id="ARBA00023295"/>
    </source>
</evidence>
<keyword evidence="7" id="KW-1185">Reference proteome</keyword>
<dbReference type="PANTHER" id="PTHR10357">
    <property type="entry name" value="ALPHA-AMYLASE FAMILY MEMBER"/>
    <property type="match status" value="1"/>
</dbReference>
<evidence type="ECO:0000256" key="4">
    <source>
        <dbReference type="SAM" id="SignalP"/>
    </source>
</evidence>
<name>A0ABW7H7H9_9BURK</name>
<dbReference type="InterPro" id="IPR017853">
    <property type="entry name" value="GH"/>
</dbReference>
<dbReference type="InterPro" id="IPR013780">
    <property type="entry name" value="Glyco_hydro_b"/>
</dbReference>
<dbReference type="InterPro" id="IPR006047">
    <property type="entry name" value="GH13_cat_dom"/>
</dbReference>
<dbReference type="Gene3D" id="3.20.20.80">
    <property type="entry name" value="Glycosidases"/>
    <property type="match status" value="1"/>
</dbReference>
<organism evidence="6 7">
    <name type="scientific">Pelomonas candidula</name>
    <dbReference type="NCBI Taxonomy" id="3299025"/>
    <lineage>
        <taxon>Bacteria</taxon>
        <taxon>Pseudomonadati</taxon>
        <taxon>Pseudomonadota</taxon>
        <taxon>Betaproteobacteria</taxon>
        <taxon>Burkholderiales</taxon>
        <taxon>Sphaerotilaceae</taxon>
        <taxon>Roseateles</taxon>
    </lineage>
</organism>
<evidence type="ECO:0000256" key="1">
    <source>
        <dbReference type="ARBA" id="ARBA00022801"/>
    </source>
</evidence>
<sequence>MTRFIALCATLLALVSPAQAACVEPALGNVTLYLRGALNSWAAAEEQAFEYRCDAYYLNLKAQGTQEFKIADEDWTARLTFGGDAAGLLTRGGPANLRRDFHGEHTLRLSFDAQGQPHLDIGPQTFKPTPPRPITDRAALTTRFDSRDLEAKQPFGAQPAGSEIRFSIGNDVPGLKSATLVIERRSLVGDQQQLAYAPLARIAMTPAPHGLGTGFSASYRFQDIGVYGYWFEIETAEGRYALQNNADTVYWTREKGSMGVAALARLPRNLSQVRRYRQTIYAPDFQVPAWARDVVYYYVFPERFRNGDKRNDPRPGGGRSQDRYQDRDVERHATWNEKPFKPAGPGEKGDGSDALYNNDFFGGDLQGVTTKLDYIKSVGANAIYLTPVFRAPSNHKYDAADYKHIDPAFGTDADFERLCAEAARRGIRVIPDTSLNHVGADSPYFNRFSNFPAGGAFDGGKINPDSPYASWFKFKPEETDPDKQFQGWMGVTDLPEIDKSSPSFRAFAYGDKDSVTKLWLDRGAAGWRMDVAPWIPDDFWREWRRAVKATKPDALTVAETWFDASKFLLGDEFDSVMNYIFRNAVLDYAAGQPATRTYANLELIREAYPPQTLYALMNLLSTHDQPRALHHLGEDSDLVLAKRRLRLAVFFQMTYPGSPTIYYGDEVGLGGGDDPYNRAPYPWADEGGKPDEQLLADFKRLTKLRHDLPVLRHGSLSAPLLLDEHVVVLARQDGATWAVTATNNSTRPRTVTVDLPFPATRLRDALGGKAVAVKDGQVQLTVPPLFGRVLVTP</sequence>
<dbReference type="EMBL" id="JBIGIC010000002">
    <property type="protein sequence ID" value="MFG6485865.1"/>
    <property type="molecule type" value="Genomic_DNA"/>
</dbReference>
<keyword evidence="1 6" id="KW-0378">Hydrolase</keyword>
<dbReference type="Proteomes" id="UP001606134">
    <property type="component" value="Unassembled WGS sequence"/>
</dbReference>